<name>A0A226XAB2_CABSO</name>
<evidence type="ECO:0000259" key="12">
    <source>
        <dbReference type="PROSITE" id="PS51352"/>
    </source>
</evidence>
<dbReference type="Pfam" id="PF00578">
    <property type="entry name" value="AhpC-TSA"/>
    <property type="match status" value="1"/>
</dbReference>
<dbReference type="PANTHER" id="PTHR42801:SF7">
    <property type="entry name" value="SLL1159 PROTEIN"/>
    <property type="match status" value="1"/>
</dbReference>
<evidence type="ECO:0000256" key="1">
    <source>
        <dbReference type="ARBA" id="ARBA00003330"/>
    </source>
</evidence>
<dbReference type="SUPFAM" id="SSF52833">
    <property type="entry name" value="Thioredoxin-like"/>
    <property type="match status" value="1"/>
</dbReference>
<evidence type="ECO:0000256" key="10">
    <source>
        <dbReference type="ARBA" id="ARBA00042639"/>
    </source>
</evidence>
<dbReference type="InterPro" id="IPR000866">
    <property type="entry name" value="AhpC/TSA"/>
</dbReference>
<reference evidence="14" key="1">
    <citation type="submission" date="2017-01" db="EMBL/GenBank/DDBJ databases">
        <title>Genome Analysis of Deinococcus marmoris KOPRI26562.</title>
        <authorList>
            <person name="Kim J.H."/>
            <person name="Oh H.-M."/>
        </authorList>
    </citation>
    <scope>NUCLEOTIDE SEQUENCE [LARGE SCALE GENOMIC DNA]</scope>
    <source>
        <strain evidence="14">PAMC 26633</strain>
    </source>
</reference>
<comment type="similarity">
    <text evidence="9">Belongs to the peroxiredoxin family. BCP/PrxQ subfamily.</text>
</comment>
<proteinExistence type="inferred from homology"/>
<dbReference type="AlphaFoldDB" id="A0A226XAB2"/>
<evidence type="ECO:0000256" key="3">
    <source>
        <dbReference type="ARBA" id="ARBA00022559"/>
    </source>
</evidence>
<dbReference type="InterPro" id="IPR036249">
    <property type="entry name" value="Thioredoxin-like_sf"/>
</dbReference>
<dbReference type="GO" id="GO:0008379">
    <property type="term" value="F:thioredoxin peroxidase activity"/>
    <property type="evidence" value="ECO:0007669"/>
    <property type="project" value="TreeGrafter"/>
</dbReference>
<dbReference type="RefSeq" id="WP_089158974.1">
    <property type="nucleotide sequence ID" value="NZ_MTHB01000016.1"/>
</dbReference>
<evidence type="ECO:0000313" key="14">
    <source>
        <dbReference type="Proteomes" id="UP000214720"/>
    </source>
</evidence>
<dbReference type="EC" id="1.11.1.24" evidence="2"/>
<dbReference type="InterPro" id="IPR013766">
    <property type="entry name" value="Thioredoxin_domain"/>
</dbReference>
<evidence type="ECO:0000256" key="2">
    <source>
        <dbReference type="ARBA" id="ARBA00013017"/>
    </source>
</evidence>
<comment type="catalytic activity">
    <reaction evidence="11">
        <text>a hydroperoxide + [thioredoxin]-dithiol = an alcohol + [thioredoxin]-disulfide + H2O</text>
        <dbReference type="Rhea" id="RHEA:62620"/>
        <dbReference type="Rhea" id="RHEA-COMP:10698"/>
        <dbReference type="Rhea" id="RHEA-COMP:10700"/>
        <dbReference type="ChEBI" id="CHEBI:15377"/>
        <dbReference type="ChEBI" id="CHEBI:29950"/>
        <dbReference type="ChEBI" id="CHEBI:30879"/>
        <dbReference type="ChEBI" id="CHEBI:35924"/>
        <dbReference type="ChEBI" id="CHEBI:50058"/>
        <dbReference type="EC" id="1.11.1.24"/>
    </reaction>
</comment>
<dbReference type="OrthoDB" id="9809746at2"/>
<comment type="caution">
    <text evidence="13">The sequence shown here is derived from an EMBL/GenBank/DDBJ whole genome shotgun (WGS) entry which is preliminary data.</text>
</comment>
<evidence type="ECO:0000256" key="8">
    <source>
        <dbReference type="ARBA" id="ARBA00032824"/>
    </source>
</evidence>
<keyword evidence="5" id="KW-0560">Oxidoreductase</keyword>
<accession>A0A226XAB2</accession>
<dbReference type="PANTHER" id="PTHR42801">
    <property type="entry name" value="THIOREDOXIN-DEPENDENT PEROXIDE REDUCTASE"/>
    <property type="match status" value="1"/>
</dbReference>
<keyword evidence="7" id="KW-0676">Redox-active center</keyword>
<dbReference type="GO" id="GO:0045454">
    <property type="term" value="P:cell redox homeostasis"/>
    <property type="evidence" value="ECO:0007669"/>
    <property type="project" value="TreeGrafter"/>
</dbReference>
<keyword evidence="4" id="KW-0049">Antioxidant</keyword>
<dbReference type="GO" id="GO:0034599">
    <property type="term" value="P:cellular response to oxidative stress"/>
    <property type="evidence" value="ECO:0007669"/>
    <property type="project" value="TreeGrafter"/>
</dbReference>
<keyword evidence="3" id="KW-0575">Peroxidase</keyword>
<evidence type="ECO:0000256" key="5">
    <source>
        <dbReference type="ARBA" id="ARBA00023002"/>
    </source>
</evidence>
<evidence type="ECO:0000256" key="4">
    <source>
        <dbReference type="ARBA" id="ARBA00022862"/>
    </source>
</evidence>
<dbReference type="PROSITE" id="PS51352">
    <property type="entry name" value="THIOREDOXIN_2"/>
    <property type="match status" value="1"/>
</dbReference>
<dbReference type="Gene3D" id="3.40.30.10">
    <property type="entry name" value="Glutaredoxin"/>
    <property type="match status" value="1"/>
</dbReference>
<organism evidence="13 14">
    <name type="scientific">Caballeronia sordidicola</name>
    <name type="common">Burkholderia sordidicola</name>
    <dbReference type="NCBI Taxonomy" id="196367"/>
    <lineage>
        <taxon>Bacteria</taxon>
        <taxon>Pseudomonadati</taxon>
        <taxon>Pseudomonadota</taxon>
        <taxon>Betaproteobacteria</taxon>
        <taxon>Burkholderiales</taxon>
        <taxon>Burkholderiaceae</taxon>
        <taxon>Caballeronia</taxon>
    </lineage>
</organism>
<evidence type="ECO:0000256" key="9">
    <source>
        <dbReference type="ARBA" id="ARBA00038489"/>
    </source>
</evidence>
<evidence type="ECO:0000256" key="6">
    <source>
        <dbReference type="ARBA" id="ARBA00023157"/>
    </source>
</evidence>
<gene>
    <name evidence="13" type="ORF">BSU04_01770</name>
</gene>
<keyword evidence="6" id="KW-1015">Disulfide bond</keyword>
<protein>
    <recommendedName>
        <fullName evidence="2">thioredoxin-dependent peroxiredoxin</fullName>
        <ecNumber evidence="2">1.11.1.24</ecNumber>
    </recommendedName>
    <alternativeName>
        <fullName evidence="8">Thioredoxin peroxidase</fullName>
    </alternativeName>
    <alternativeName>
        <fullName evidence="10">Thioredoxin-dependent peroxiredoxin Bcp</fullName>
    </alternativeName>
</protein>
<dbReference type="GO" id="GO:0005737">
    <property type="term" value="C:cytoplasm"/>
    <property type="evidence" value="ECO:0007669"/>
    <property type="project" value="TreeGrafter"/>
</dbReference>
<comment type="function">
    <text evidence="1">Thiol-specific peroxidase that catalyzes the reduction of hydrogen peroxide and organic hydroperoxides to water and alcohols, respectively. Plays a role in cell protection against oxidative stress by detoxifying peroxides and as sensor of hydrogen peroxide-mediated signaling events.</text>
</comment>
<dbReference type="CDD" id="cd02970">
    <property type="entry name" value="PRX_like2"/>
    <property type="match status" value="1"/>
</dbReference>
<feature type="domain" description="Thioredoxin" evidence="12">
    <location>
        <begin position="43"/>
        <end position="214"/>
    </location>
</feature>
<sequence length="214" mass="23454">MTLKEALTAYKASPKPNFKPEYGAVSGRTIATLVKSGQADRALKTGDRAPVFTLLDQDGESFSSVDMLEKGPLVLTFYRGVWCPFCNIELKALQAALGDIESRGALLAAISQQTTTNNRKSRRENELTFPILSDKGGDVGAAFGLRWTVPDEMREVHKQLGGPLPVFNGEDSWTLPIPARYVIGRDGVIAYSEVNPDYTTRPEPVDLLPVLDRL</sequence>
<evidence type="ECO:0000256" key="11">
    <source>
        <dbReference type="ARBA" id="ARBA00049091"/>
    </source>
</evidence>
<dbReference type="EMBL" id="MTHB01000016">
    <property type="protein sequence ID" value="OXC80432.1"/>
    <property type="molecule type" value="Genomic_DNA"/>
</dbReference>
<evidence type="ECO:0000256" key="7">
    <source>
        <dbReference type="ARBA" id="ARBA00023284"/>
    </source>
</evidence>
<dbReference type="Proteomes" id="UP000214720">
    <property type="component" value="Unassembled WGS sequence"/>
</dbReference>
<dbReference type="InterPro" id="IPR050924">
    <property type="entry name" value="Peroxiredoxin_BCP/PrxQ"/>
</dbReference>
<evidence type="ECO:0000313" key="13">
    <source>
        <dbReference type="EMBL" id="OXC80432.1"/>
    </source>
</evidence>